<accession>A0A0L0N3Y8</accession>
<dbReference type="SUPFAM" id="SSF52540">
    <property type="entry name" value="P-loop containing nucleoside triphosphate hydrolases"/>
    <property type="match status" value="1"/>
</dbReference>
<sequence>MIDVESIEVAVAAILPSIESHRRGAEQPFILGLSGLQGSGKSTWAAAIARHLTARHQLITRTISLDDLYLDHDDLAALRESHPENKLFHTRGQPGTHDEALAQRFFTQVLATGSANYLTGEFVAWPAYDKSLHQGQGGRVPKEHWERVSASERLDVLIFEGWCLGFQPLSETQVAEKWRQARALDLEHTQGPKPNTTNRGEEQADRPITTLGNHELDDLLLINDNLRRYCDTFTGPWRFNSFIHLSTDDLRRVYDWRLDQEAALKAQGRPGMSDGEVFGFVKGYMPAYELYLERLQEERLFEQDEALVGLKKHVKVILDGQRKVISIETL</sequence>
<keyword evidence="2" id="KW-0418">Kinase</keyword>
<dbReference type="Proteomes" id="UP000036947">
    <property type="component" value="Unassembled WGS sequence"/>
</dbReference>
<dbReference type="PANTHER" id="PTHR10285">
    <property type="entry name" value="URIDINE KINASE"/>
    <property type="match status" value="1"/>
</dbReference>
<comment type="caution">
    <text evidence="2">The sequence shown here is derived from an EMBL/GenBank/DDBJ whole genome shotgun (WGS) entry which is preliminary data.</text>
</comment>
<dbReference type="EMBL" id="LFRF01000023">
    <property type="protein sequence ID" value="KND88751.1"/>
    <property type="molecule type" value="Genomic_DNA"/>
</dbReference>
<evidence type="ECO:0000313" key="2">
    <source>
        <dbReference type="EMBL" id="KND88751.1"/>
    </source>
</evidence>
<gene>
    <name evidence="2" type="ORF">TOPH_06564</name>
</gene>
<proteinExistence type="predicted"/>
<dbReference type="GO" id="GO:0016301">
    <property type="term" value="F:kinase activity"/>
    <property type="evidence" value="ECO:0007669"/>
    <property type="project" value="UniProtKB-KW"/>
</dbReference>
<dbReference type="AlphaFoldDB" id="A0A0L0N3Y8"/>
<evidence type="ECO:0000256" key="1">
    <source>
        <dbReference type="SAM" id="MobiDB-lite"/>
    </source>
</evidence>
<keyword evidence="2" id="KW-0808">Transferase</keyword>
<dbReference type="OrthoDB" id="347435at2759"/>
<reference evidence="2 3" key="1">
    <citation type="journal article" date="2015" name="BMC Genomics">
        <title>The genome of the truffle-parasite Tolypocladium ophioglossoides and the evolution of antifungal peptaibiotics.</title>
        <authorList>
            <person name="Quandt C.A."/>
            <person name="Bushley K.E."/>
            <person name="Spatafora J.W."/>
        </authorList>
    </citation>
    <scope>NUCLEOTIDE SEQUENCE [LARGE SCALE GENOMIC DNA]</scope>
    <source>
        <strain evidence="2 3">CBS 100239</strain>
    </source>
</reference>
<feature type="region of interest" description="Disordered" evidence="1">
    <location>
        <begin position="184"/>
        <end position="206"/>
    </location>
</feature>
<dbReference type="Gene3D" id="3.40.50.300">
    <property type="entry name" value="P-loop containing nucleotide triphosphate hydrolases"/>
    <property type="match status" value="1"/>
</dbReference>
<protein>
    <submittedName>
        <fullName evidence="2">Putative kinase mug58</fullName>
    </submittedName>
</protein>
<dbReference type="STRING" id="1163406.A0A0L0N3Y8"/>
<keyword evidence="3" id="KW-1185">Reference proteome</keyword>
<name>A0A0L0N3Y8_TOLOC</name>
<dbReference type="InterPro" id="IPR027417">
    <property type="entry name" value="P-loop_NTPase"/>
</dbReference>
<organism evidence="2 3">
    <name type="scientific">Tolypocladium ophioglossoides (strain CBS 100239)</name>
    <name type="common">Snaketongue truffleclub</name>
    <name type="synonym">Elaphocordyceps ophioglossoides</name>
    <dbReference type="NCBI Taxonomy" id="1163406"/>
    <lineage>
        <taxon>Eukaryota</taxon>
        <taxon>Fungi</taxon>
        <taxon>Dikarya</taxon>
        <taxon>Ascomycota</taxon>
        <taxon>Pezizomycotina</taxon>
        <taxon>Sordariomycetes</taxon>
        <taxon>Hypocreomycetidae</taxon>
        <taxon>Hypocreales</taxon>
        <taxon>Ophiocordycipitaceae</taxon>
        <taxon>Tolypocladium</taxon>
    </lineage>
</organism>
<evidence type="ECO:0000313" key="3">
    <source>
        <dbReference type="Proteomes" id="UP000036947"/>
    </source>
</evidence>